<dbReference type="InterPro" id="IPR016339">
    <property type="entry name" value="Hemoglobin_trunc_I"/>
</dbReference>
<keyword evidence="2 6" id="KW-0813">Transport</keyword>
<reference evidence="9 10" key="1">
    <citation type="submission" date="2019-01" db="EMBL/GenBank/DDBJ databases">
        <title>Nocardioides guangzhouensis sp. nov., an actinobacterium isolated from soil.</title>
        <authorList>
            <person name="Fu Y."/>
            <person name="Cai Y."/>
            <person name="Lin Z."/>
            <person name="Chen P."/>
        </authorList>
    </citation>
    <scope>NUCLEOTIDE SEQUENCE [LARGE SCALE GENOMIC DNA]</scope>
    <source>
        <strain evidence="9 10">130</strain>
    </source>
</reference>
<comment type="caution">
    <text evidence="9">The sequence shown here is derived from an EMBL/GenBank/DDBJ whole genome shotgun (WGS) entry which is preliminary data.</text>
</comment>
<comment type="similarity">
    <text evidence="1 6">Belongs to the truncated hemoglobin family. Group I subfamily.</text>
</comment>
<name>A0A4Q4Z6Q2_9ACTN</name>
<evidence type="ECO:0000313" key="10">
    <source>
        <dbReference type="Proteomes" id="UP000295198"/>
    </source>
</evidence>
<dbReference type="CDD" id="cd00454">
    <property type="entry name" value="TrHb1_N"/>
    <property type="match status" value="1"/>
</dbReference>
<evidence type="ECO:0000256" key="1">
    <source>
        <dbReference type="ARBA" id="ARBA00009660"/>
    </source>
</evidence>
<evidence type="ECO:0000256" key="7">
    <source>
        <dbReference type="PIRSR" id="PIRSR002030-1"/>
    </source>
</evidence>
<evidence type="ECO:0000256" key="2">
    <source>
        <dbReference type="ARBA" id="ARBA00022448"/>
    </source>
</evidence>
<feature type="binding site" description="proximal binding residue" evidence="7">
    <location>
        <position position="97"/>
    </location>
    <ligand>
        <name>heme</name>
        <dbReference type="ChEBI" id="CHEBI:30413"/>
    </ligand>
    <ligandPart>
        <name>Fe</name>
        <dbReference type="ChEBI" id="CHEBI:18248"/>
    </ligandPart>
</feature>
<dbReference type="PIRSF" id="PIRSF002030">
    <property type="entry name" value="Globin_Protozoa/Cyanobacteria"/>
    <property type="match status" value="1"/>
</dbReference>
<dbReference type="Proteomes" id="UP000295198">
    <property type="component" value="Unassembled WGS sequence"/>
</dbReference>
<dbReference type="InterPro" id="IPR001486">
    <property type="entry name" value="Hemoglobin_trunc"/>
</dbReference>
<dbReference type="InterPro" id="IPR012292">
    <property type="entry name" value="Globin/Proto"/>
</dbReference>
<evidence type="ECO:0000256" key="3">
    <source>
        <dbReference type="ARBA" id="ARBA00022617"/>
    </source>
</evidence>
<dbReference type="EMBL" id="SDKM01000044">
    <property type="protein sequence ID" value="RYP82634.1"/>
    <property type="molecule type" value="Genomic_DNA"/>
</dbReference>
<keyword evidence="3 6" id="KW-0349">Heme</keyword>
<dbReference type="GO" id="GO:0019825">
    <property type="term" value="F:oxygen binding"/>
    <property type="evidence" value="ECO:0007669"/>
    <property type="project" value="InterPro"/>
</dbReference>
<evidence type="ECO:0000256" key="4">
    <source>
        <dbReference type="ARBA" id="ARBA00022723"/>
    </source>
</evidence>
<dbReference type="GO" id="GO:0020037">
    <property type="term" value="F:heme binding"/>
    <property type="evidence" value="ECO:0007669"/>
    <property type="project" value="InterPro"/>
</dbReference>
<gene>
    <name evidence="9" type="ORF">EKO23_21360</name>
</gene>
<proteinExistence type="inferred from homology"/>
<evidence type="ECO:0000256" key="5">
    <source>
        <dbReference type="ARBA" id="ARBA00023004"/>
    </source>
</evidence>
<comment type="cofactor">
    <cofactor evidence="7">
        <name>heme</name>
        <dbReference type="ChEBI" id="CHEBI:30413"/>
    </cofactor>
    <text evidence="7">Binds 1 heme group per subunit.</text>
</comment>
<dbReference type="GO" id="GO:0046872">
    <property type="term" value="F:metal ion binding"/>
    <property type="evidence" value="ECO:0007669"/>
    <property type="project" value="UniProtKB-UniRule"/>
</dbReference>
<keyword evidence="6" id="KW-0561">Oxygen transport</keyword>
<protein>
    <recommendedName>
        <fullName evidence="6">Group 1 truncated hemoglobin</fullName>
    </recommendedName>
</protein>
<feature type="binding site" description="distal binding residue" evidence="8">
    <location>
        <position position="97"/>
    </location>
    <ligand>
        <name>heme</name>
        <dbReference type="ChEBI" id="CHEBI:30413"/>
    </ligand>
    <ligandPart>
        <name>Fe</name>
        <dbReference type="ChEBI" id="CHEBI:18248"/>
    </ligandPart>
</feature>
<feature type="binding site" description="distal binding residue" evidence="8">
    <location>
        <position position="73"/>
    </location>
    <ligand>
        <name>heme</name>
        <dbReference type="ChEBI" id="CHEBI:30413"/>
    </ligand>
    <ligandPart>
        <name>Fe</name>
        <dbReference type="ChEBI" id="CHEBI:18248"/>
    </ligandPart>
</feature>
<dbReference type="Gene3D" id="1.10.490.10">
    <property type="entry name" value="Globins"/>
    <property type="match status" value="1"/>
</dbReference>
<keyword evidence="4 6" id="KW-0479">Metal-binding</keyword>
<dbReference type="InterPro" id="IPR009050">
    <property type="entry name" value="Globin-like_sf"/>
</dbReference>
<keyword evidence="10" id="KW-1185">Reference proteome</keyword>
<sequence>MVGTVIVPRGTEQFLGGNTLSAASFSSAASDYEKIGGGPAVKAVVDRFYELILADDQLVGFFEGADLTSLKRHQVLLISQVLGGPASYDGRDLREAHAGLDITRVDYLKVVSLLVQALVEAGVPPAVIERVGEALASTERDVVTSPAG</sequence>
<keyword evidence="5 6" id="KW-0408">Iron</keyword>
<evidence type="ECO:0000256" key="6">
    <source>
        <dbReference type="PIRNR" id="PIRNR002030"/>
    </source>
</evidence>
<dbReference type="Pfam" id="PF01152">
    <property type="entry name" value="Bac_globin"/>
    <property type="match status" value="1"/>
</dbReference>
<organism evidence="9 10">
    <name type="scientific">Nocardioides guangzhouensis</name>
    <dbReference type="NCBI Taxonomy" id="2497878"/>
    <lineage>
        <taxon>Bacteria</taxon>
        <taxon>Bacillati</taxon>
        <taxon>Actinomycetota</taxon>
        <taxon>Actinomycetes</taxon>
        <taxon>Propionibacteriales</taxon>
        <taxon>Nocardioidaceae</taxon>
        <taxon>Nocardioides</taxon>
    </lineage>
</organism>
<evidence type="ECO:0000313" key="9">
    <source>
        <dbReference type="EMBL" id="RYP82634.1"/>
    </source>
</evidence>
<dbReference type="SUPFAM" id="SSF46458">
    <property type="entry name" value="Globin-like"/>
    <property type="match status" value="1"/>
</dbReference>
<accession>A0A4Q4Z6Q2</accession>
<dbReference type="AlphaFoldDB" id="A0A4Q4Z6Q2"/>
<dbReference type="GO" id="GO:0005344">
    <property type="term" value="F:oxygen carrier activity"/>
    <property type="evidence" value="ECO:0007669"/>
    <property type="project" value="UniProtKB-UniRule"/>
</dbReference>
<evidence type="ECO:0000256" key="8">
    <source>
        <dbReference type="PIRSR" id="PIRSR601486-1"/>
    </source>
</evidence>
<dbReference type="OrthoDB" id="9798157at2"/>